<keyword evidence="8 15" id="KW-0862">Zinc</keyword>
<keyword evidence="12 15" id="KW-0511">Multifunctional enzyme</keyword>
<evidence type="ECO:0000256" key="12">
    <source>
        <dbReference type="ARBA" id="ARBA00023268"/>
    </source>
</evidence>
<feature type="active site" description="Schiff-base intermediate with DNA" evidence="15">
    <location>
        <position position="2"/>
    </location>
</feature>
<dbReference type="EC" id="3.2.2.23" evidence="15"/>
<dbReference type="SMART" id="SM01232">
    <property type="entry name" value="H2TH"/>
    <property type="match status" value="1"/>
</dbReference>
<keyword evidence="9 15" id="KW-0238">DNA-binding</keyword>
<keyword evidence="6 15" id="KW-0863">Zinc-finger</keyword>
<dbReference type="Pfam" id="PF01149">
    <property type="entry name" value="Fapy_DNA_glyco"/>
    <property type="match status" value="1"/>
</dbReference>
<feature type="binding site" evidence="15">
    <location>
        <position position="93"/>
    </location>
    <ligand>
        <name>DNA</name>
        <dbReference type="ChEBI" id="CHEBI:16991"/>
    </ligand>
</feature>
<organism evidence="18 19">
    <name type="scientific">Alicyclobacillus cycloheptanicus</name>
    <dbReference type="NCBI Taxonomy" id="1457"/>
    <lineage>
        <taxon>Bacteria</taxon>
        <taxon>Bacillati</taxon>
        <taxon>Bacillota</taxon>
        <taxon>Bacilli</taxon>
        <taxon>Bacillales</taxon>
        <taxon>Alicyclobacillaceae</taxon>
        <taxon>Alicyclobacillus</taxon>
    </lineage>
</organism>
<evidence type="ECO:0000313" key="18">
    <source>
        <dbReference type="EMBL" id="MDQ0191133.1"/>
    </source>
</evidence>
<dbReference type="NCBIfam" id="TIGR00577">
    <property type="entry name" value="fpg"/>
    <property type="match status" value="1"/>
</dbReference>
<keyword evidence="7 15" id="KW-0378">Hydrolase</keyword>
<evidence type="ECO:0000256" key="8">
    <source>
        <dbReference type="ARBA" id="ARBA00022833"/>
    </source>
</evidence>
<feature type="domain" description="FPG-type" evidence="16">
    <location>
        <begin position="243"/>
        <end position="277"/>
    </location>
</feature>
<dbReference type="Pfam" id="PF06831">
    <property type="entry name" value="H2TH"/>
    <property type="match status" value="1"/>
</dbReference>
<gene>
    <name evidence="15" type="primary">mutM</name>
    <name evidence="15" type="synonym">fpg</name>
    <name evidence="18" type="ORF">J2S03_003001</name>
</gene>
<dbReference type="PANTHER" id="PTHR22993">
    <property type="entry name" value="FORMAMIDOPYRIMIDINE-DNA GLYCOSYLASE"/>
    <property type="match status" value="1"/>
</dbReference>
<dbReference type="SUPFAM" id="SSF81624">
    <property type="entry name" value="N-terminal domain of MutM-like DNA repair proteins"/>
    <property type="match status" value="1"/>
</dbReference>
<keyword evidence="19" id="KW-1185">Reference proteome</keyword>
<reference evidence="18 19" key="1">
    <citation type="submission" date="2023-07" db="EMBL/GenBank/DDBJ databases">
        <title>Genomic Encyclopedia of Type Strains, Phase IV (KMG-IV): sequencing the most valuable type-strain genomes for metagenomic binning, comparative biology and taxonomic classification.</title>
        <authorList>
            <person name="Goeker M."/>
        </authorList>
    </citation>
    <scope>NUCLEOTIDE SEQUENCE [LARGE SCALE GENOMIC DNA]</scope>
    <source>
        <strain evidence="18 19">DSM 4006</strain>
    </source>
</reference>
<dbReference type="EMBL" id="JAUSTP010000032">
    <property type="protein sequence ID" value="MDQ0191133.1"/>
    <property type="molecule type" value="Genomic_DNA"/>
</dbReference>
<dbReference type="PROSITE" id="PS51068">
    <property type="entry name" value="FPG_CAT"/>
    <property type="match status" value="1"/>
</dbReference>
<feature type="active site" description="Proton donor; for beta-elimination activity" evidence="15">
    <location>
        <position position="60"/>
    </location>
</feature>
<dbReference type="SUPFAM" id="SSF46946">
    <property type="entry name" value="S13-like H2TH domain"/>
    <property type="match status" value="1"/>
</dbReference>
<accession>A0ABT9XN21</accession>
<evidence type="ECO:0000256" key="5">
    <source>
        <dbReference type="ARBA" id="ARBA00022763"/>
    </source>
</evidence>
<dbReference type="InterPro" id="IPR035937">
    <property type="entry name" value="FPG_N"/>
</dbReference>
<feature type="domain" description="Formamidopyrimidine-DNA glycosylase catalytic" evidence="17">
    <location>
        <begin position="2"/>
        <end position="115"/>
    </location>
</feature>
<dbReference type="PANTHER" id="PTHR22993:SF9">
    <property type="entry name" value="FORMAMIDOPYRIMIDINE-DNA GLYCOSYLASE"/>
    <property type="match status" value="1"/>
</dbReference>
<dbReference type="Gene3D" id="1.10.8.50">
    <property type="match status" value="1"/>
</dbReference>
<dbReference type="RefSeq" id="WP_274456647.1">
    <property type="nucleotide sequence ID" value="NZ_CP067097.1"/>
</dbReference>
<dbReference type="InterPro" id="IPR012319">
    <property type="entry name" value="FPG_cat"/>
</dbReference>
<evidence type="ECO:0000256" key="7">
    <source>
        <dbReference type="ARBA" id="ARBA00022801"/>
    </source>
</evidence>
<dbReference type="InterPro" id="IPR020629">
    <property type="entry name" value="FPG_Glyclase"/>
</dbReference>
<dbReference type="SMART" id="SM00898">
    <property type="entry name" value="Fapy_DNA_glyco"/>
    <property type="match status" value="1"/>
</dbReference>
<evidence type="ECO:0000256" key="13">
    <source>
        <dbReference type="ARBA" id="ARBA00023295"/>
    </source>
</evidence>
<protein>
    <recommendedName>
        <fullName evidence="15">Formamidopyrimidine-DNA glycosylase</fullName>
        <shortName evidence="15">Fapy-DNA glycosylase</shortName>
        <ecNumber evidence="15">3.2.2.23</ecNumber>
    </recommendedName>
    <alternativeName>
        <fullName evidence="15">DNA-(apurinic or apyrimidinic site) lyase MutM</fullName>
        <shortName evidence="15">AP lyase MutM</shortName>
        <ecNumber evidence="15">4.2.99.18</ecNumber>
    </alternativeName>
</protein>
<evidence type="ECO:0000313" key="19">
    <source>
        <dbReference type="Proteomes" id="UP001232973"/>
    </source>
</evidence>
<keyword evidence="10 15" id="KW-0234">DNA repair</keyword>
<comment type="caution">
    <text evidence="18">The sequence shown here is derived from an EMBL/GenBank/DDBJ whole genome shotgun (WGS) entry which is preliminary data.</text>
</comment>
<dbReference type="Proteomes" id="UP001232973">
    <property type="component" value="Unassembled WGS sequence"/>
</dbReference>
<dbReference type="InterPro" id="IPR000214">
    <property type="entry name" value="Znf_DNA_glyclase/AP_lyase"/>
</dbReference>
<dbReference type="InterPro" id="IPR010663">
    <property type="entry name" value="Znf_FPG/IleRS"/>
</dbReference>
<feature type="binding site" evidence="15">
    <location>
        <position position="158"/>
    </location>
    <ligand>
        <name>DNA</name>
        <dbReference type="ChEBI" id="CHEBI:16991"/>
    </ligand>
</feature>
<evidence type="ECO:0000256" key="3">
    <source>
        <dbReference type="ARBA" id="ARBA00011245"/>
    </source>
</evidence>
<dbReference type="Pfam" id="PF06827">
    <property type="entry name" value="zf-FPG_IleRS"/>
    <property type="match status" value="1"/>
</dbReference>
<dbReference type="HAMAP" id="MF_00103">
    <property type="entry name" value="Fapy_DNA_glycosyl"/>
    <property type="match status" value="1"/>
</dbReference>
<keyword evidence="5 15" id="KW-0227">DNA damage</keyword>
<evidence type="ECO:0000256" key="9">
    <source>
        <dbReference type="ARBA" id="ARBA00023125"/>
    </source>
</evidence>
<keyword evidence="11 15" id="KW-0456">Lyase</keyword>
<proteinExistence type="inferred from homology"/>
<dbReference type="NCBIfam" id="NF002211">
    <property type="entry name" value="PRK01103.1"/>
    <property type="match status" value="1"/>
</dbReference>
<feature type="active site" description="Proton donor" evidence="15">
    <location>
        <position position="3"/>
    </location>
</feature>
<dbReference type="Gene3D" id="3.20.190.10">
    <property type="entry name" value="MutM-like, N-terminal"/>
    <property type="match status" value="1"/>
</dbReference>
<keyword evidence="13 15" id="KW-0326">Glycosidase</keyword>
<comment type="function">
    <text evidence="15">Involved in base excision repair of DNA damaged by oxidation or by mutagenic agents. Acts as DNA glycosylase that recognizes and removes damaged bases. Has a preference for oxidized purines, such as 7,8-dihydro-8-oxoguanine (8-oxoG). Has AP (apurinic/apyrimidinic) lyase activity and introduces nicks in the DNA strand. Cleaves the DNA backbone by beta-delta elimination to generate a single-strand break at the site of the removed base with both 3'- and 5'-phosphates.</text>
</comment>
<evidence type="ECO:0000256" key="11">
    <source>
        <dbReference type="ARBA" id="ARBA00023239"/>
    </source>
</evidence>
<evidence type="ECO:0000256" key="10">
    <source>
        <dbReference type="ARBA" id="ARBA00023204"/>
    </source>
</evidence>
<dbReference type="PROSITE" id="PS51066">
    <property type="entry name" value="ZF_FPG_2"/>
    <property type="match status" value="1"/>
</dbReference>
<evidence type="ECO:0000256" key="6">
    <source>
        <dbReference type="ARBA" id="ARBA00022771"/>
    </source>
</evidence>
<evidence type="ECO:0000256" key="1">
    <source>
        <dbReference type="ARBA" id="ARBA00001668"/>
    </source>
</evidence>
<dbReference type="GO" id="GO:0140078">
    <property type="term" value="F:class I DNA-(apurinic or apyrimidinic site) endonuclease activity"/>
    <property type="evidence" value="ECO:0007669"/>
    <property type="project" value="UniProtKB-EC"/>
</dbReference>
<comment type="catalytic activity">
    <reaction evidence="14 15">
        <text>2'-deoxyribonucleotide-(2'-deoxyribose 5'-phosphate)-2'-deoxyribonucleotide-DNA = a 3'-end 2'-deoxyribonucleotide-(2,3-dehydro-2,3-deoxyribose 5'-phosphate)-DNA + a 5'-end 5'-phospho-2'-deoxyribonucleoside-DNA + H(+)</text>
        <dbReference type="Rhea" id="RHEA:66592"/>
        <dbReference type="Rhea" id="RHEA-COMP:13180"/>
        <dbReference type="Rhea" id="RHEA-COMP:16897"/>
        <dbReference type="Rhea" id="RHEA-COMP:17067"/>
        <dbReference type="ChEBI" id="CHEBI:15378"/>
        <dbReference type="ChEBI" id="CHEBI:136412"/>
        <dbReference type="ChEBI" id="CHEBI:157695"/>
        <dbReference type="ChEBI" id="CHEBI:167181"/>
        <dbReference type="EC" id="4.2.99.18"/>
    </reaction>
</comment>
<sequence>MPELPEVENVRRSLAQMVVGKIIASVEVRLPRIIRTPEDTQRFAAELAGCTITSIERRGKYLLIQVPPYTLVSHLRMEGQYRLADETEPEQPHTHVVFHFTDGTALRYRDVRQFGTMDLIPREAPWPEAWPQGLAALGPEPLDADFTPADLYQRIHRRSAPIKAVLLDQTTVAGLGNIYVDEALFAAGIHPERPASQITRKQASVLHAQIQDVLRRAIDAGGSSIKTYVNGYGRHGGFQMELAVYGRAGEPCRVCGTAIEKLRVAGRGTHVCPRCQTRPRQQRAVKPGAPVRHTGGGAS</sequence>
<name>A0ABT9XN21_9BACL</name>
<evidence type="ECO:0000259" key="17">
    <source>
        <dbReference type="PROSITE" id="PS51068"/>
    </source>
</evidence>
<comment type="similarity">
    <text evidence="2 15">Belongs to the FPG family.</text>
</comment>
<evidence type="ECO:0000256" key="4">
    <source>
        <dbReference type="ARBA" id="ARBA00022723"/>
    </source>
</evidence>
<evidence type="ECO:0000256" key="15">
    <source>
        <dbReference type="HAMAP-Rule" id="MF_00103"/>
    </source>
</evidence>
<keyword evidence="4 15" id="KW-0479">Metal-binding</keyword>
<feature type="binding site" evidence="15">
    <location>
        <position position="112"/>
    </location>
    <ligand>
        <name>DNA</name>
        <dbReference type="ChEBI" id="CHEBI:16991"/>
    </ligand>
</feature>
<evidence type="ECO:0000256" key="2">
    <source>
        <dbReference type="ARBA" id="ARBA00009409"/>
    </source>
</evidence>
<comment type="cofactor">
    <cofactor evidence="15">
        <name>Zn(2+)</name>
        <dbReference type="ChEBI" id="CHEBI:29105"/>
    </cofactor>
    <text evidence="15">Binds 1 zinc ion per subunit.</text>
</comment>
<comment type="subunit">
    <text evidence="3 15">Monomer.</text>
</comment>
<evidence type="ECO:0000256" key="14">
    <source>
        <dbReference type="ARBA" id="ARBA00044632"/>
    </source>
</evidence>
<evidence type="ECO:0000259" key="16">
    <source>
        <dbReference type="PROSITE" id="PS51066"/>
    </source>
</evidence>
<dbReference type="InterPro" id="IPR010979">
    <property type="entry name" value="Ribosomal_uS13-like_H2TH"/>
</dbReference>
<comment type="catalytic activity">
    <reaction evidence="1 15">
        <text>Hydrolysis of DNA containing ring-opened 7-methylguanine residues, releasing 2,6-diamino-4-hydroxy-5-(N-methyl)formamidopyrimidine.</text>
        <dbReference type="EC" id="3.2.2.23"/>
    </reaction>
</comment>
<feature type="active site" description="Proton donor; for delta-elimination activity" evidence="15">
    <location>
        <position position="267"/>
    </location>
</feature>
<dbReference type="SUPFAM" id="SSF57716">
    <property type="entry name" value="Glucocorticoid receptor-like (DNA-binding domain)"/>
    <property type="match status" value="1"/>
</dbReference>
<dbReference type="GO" id="GO:0008534">
    <property type="term" value="F:oxidized purine nucleobase lesion DNA N-glycosylase activity"/>
    <property type="evidence" value="ECO:0007669"/>
    <property type="project" value="UniProtKB-EC"/>
</dbReference>
<dbReference type="CDD" id="cd08966">
    <property type="entry name" value="EcFpg-like_N"/>
    <property type="match status" value="1"/>
</dbReference>
<dbReference type="EC" id="4.2.99.18" evidence="15"/>
<dbReference type="InterPro" id="IPR015886">
    <property type="entry name" value="H2TH_FPG"/>
</dbReference>